<gene>
    <name evidence="2" type="ORF">PXEA_LOCUS13648</name>
</gene>
<reference evidence="2" key="1">
    <citation type="submission" date="2018-11" db="EMBL/GenBank/DDBJ databases">
        <authorList>
            <consortium name="Pathogen Informatics"/>
        </authorList>
    </citation>
    <scope>NUCLEOTIDE SEQUENCE</scope>
</reference>
<accession>A0A448WTZ7</accession>
<name>A0A448WTZ7_9PLAT</name>
<proteinExistence type="predicted"/>
<comment type="caution">
    <text evidence="2">The sequence shown here is derived from an EMBL/GenBank/DDBJ whole genome shotgun (WGS) entry which is preliminary data.</text>
</comment>
<feature type="compositionally biased region" description="Low complexity" evidence="1">
    <location>
        <begin position="16"/>
        <end position="46"/>
    </location>
</feature>
<dbReference type="AlphaFoldDB" id="A0A448WTZ7"/>
<sequence length="152" mass="16735">TERPSTPSGILKRCQSASSRTTSPRASPCSACGSGRASSRDSSSSSIVHFEMASGKNASKLQLHDNDEEPGRTVYRAGIAAALHLLSEKEMNTDFHASGDLGAESARFQQLHSRLIKQIIRSGNRRYLDEWCFERHLDELELLKASKNYPPS</sequence>
<evidence type="ECO:0000313" key="3">
    <source>
        <dbReference type="Proteomes" id="UP000784294"/>
    </source>
</evidence>
<feature type="region of interest" description="Disordered" evidence="1">
    <location>
        <begin position="1"/>
        <end position="51"/>
    </location>
</feature>
<keyword evidence="3" id="KW-1185">Reference proteome</keyword>
<organism evidence="2 3">
    <name type="scientific">Protopolystoma xenopodis</name>
    <dbReference type="NCBI Taxonomy" id="117903"/>
    <lineage>
        <taxon>Eukaryota</taxon>
        <taxon>Metazoa</taxon>
        <taxon>Spiralia</taxon>
        <taxon>Lophotrochozoa</taxon>
        <taxon>Platyhelminthes</taxon>
        <taxon>Monogenea</taxon>
        <taxon>Polyopisthocotylea</taxon>
        <taxon>Polystomatidea</taxon>
        <taxon>Polystomatidae</taxon>
        <taxon>Protopolystoma</taxon>
    </lineage>
</organism>
<dbReference type="Proteomes" id="UP000784294">
    <property type="component" value="Unassembled WGS sequence"/>
</dbReference>
<feature type="non-terminal residue" evidence="2">
    <location>
        <position position="1"/>
    </location>
</feature>
<protein>
    <submittedName>
        <fullName evidence="2">Uncharacterized protein</fullName>
    </submittedName>
</protein>
<evidence type="ECO:0000313" key="2">
    <source>
        <dbReference type="EMBL" id="VEL20208.1"/>
    </source>
</evidence>
<dbReference type="EMBL" id="CAAALY010045303">
    <property type="protein sequence ID" value="VEL20208.1"/>
    <property type="molecule type" value="Genomic_DNA"/>
</dbReference>
<evidence type="ECO:0000256" key="1">
    <source>
        <dbReference type="SAM" id="MobiDB-lite"/>
    </source>
</evidence>